<dbReference type="SMART" id="SM00100">
    <property type="entry name" value="cNMP"/>
    <property type="match status" value="1"/>
</dbReference>
<feature type="region of interest" description="Disordered" evidence="1">
    <location>
        <begin position="66"/>
        <end position="95"/>
    </location>
</feature>
<dbReference type="KEGG" id="aplc:110973242"/>
<protein>
    <submittedName>
        <fullName evidence="4">Uncharacterized protein LOC110973242</fullName>
    </submittedName>
</protein>
<evidence type="ECO:0000256" key="1">
    <source>
        <dbReference type="SAM" id="MobiDB-lite"/>
    </source>
</evidence>
<dbReference type="Pfam" id="PF00027">
    <property type="entry name" value="cNMP_binding"/>
    <property type="match status" value="1"/>
</dbReference>
<dbReference type="InterPro" id="IPR018488">
    <property type="entry name" value="cNMP-bd_CS"/>
</dbReference>
<feature type="region of interest" description="Disordered" evidence="1">
    <location>
        <begin position="153"/>
        <end position="209"/>
    </location>
</feature>
<proteinExistence type="predicted"/>
<gene>
    <name evidence="4" type="primary">LOC110973242</name>
</gene>
<feature type="region of interest" description="Disordered" evidence="1">
    <location>
        <begin position="1"/>
        <end position="30"/>
    </location>
</feature>
<feature type="compositionally biased region" description="Polar residues" evidence="1">
    <location>
        <begin position="316"/>
        <end position="328"/>
    </location>
</feature>
<sequence length="1067" mass="120936">MESLPEINAAARRQWSVTRGTEANSGQHNLGEQIVRANNKGTNQPFTGAVLSQLHLDLYDKLENGSHARRPIRNPTVAGHGEQRGRGRNNSINETEIDVTGAINDSLEAKCASFEHTVRSVDTLTGNKVGSYQLKSTADFCVDDVTLRRPVASTTPVKSRANSTSSVGRDRSGTARRLSAEGDSVSGSRGLRTAESGKPRHRGLSPRRDWGIADGVLTHKERQTVRSLVSPTLVNHLSPEDAWNEDQGNRRRSRSDVRYDALPVLDNGEIDAHSYRFSPTSCHKYIPEIGHSDKPPQGGHHSDSPTHRLIDPRYKLTTQDETSKSNENLHPPSDEQEHGFKSHHKLSKHYCKEAEHFGTQVFNQRSPTESFNTHQEHRTSQLLPTAGRHHRRNAVVHIMESLAERSRSDSFREERYATVTDETQQRGRLRRDTCTLNTSGAPLRFKQGPRDILTLPKRRRAYSDLSSNDKVPSKSIAARRLSINSQQRLMRAQLARQRFEHAIKMVIILLRIHSMVFQKRKHDNNKETMTFTEIAEQFQSADMKSSGLSFDPRDFKAKREINISNEAKNILSMPTYCRTPEQLQIALYGLQTMKSFAEYPLHMQEKLVKVAWFECVPPKRVIIRQGHYAENFYFVISGSAVVTIMETKETGEPHIRTAAVLRKGSSFGELALLHHSKRTATVSSQGEVQLLAIGREDFFDIFMRGQQPGEEPEHVKFLRQLHFMKHWPLERLIEHPEMCLFHFYKRGQVIVKDSNKSDWIYVVKSGSCQVLKQLHAVKPSLPYRSSSLSSIRLPKLHSRHLSAPELPSKRPARTRIRNNSATASYLQFISVPTMSAMNTAQFSEADNHLLVNDPFEGTQSLPDTFLTRQKTTIDRRSTPSESNFSQFTPYEDTSLTSLPSINSRRGATPSRESYSRSKFREIARRNPPPPADRMSCAPKVTVTDDHTSSDSSSSSDSRGSVFVQLELLLPKDVFGLSTLNVDLGIDHEQSSVNLVSRGAECIMIQKDFFAKYCADEAKRHIRSIIKPYPPPELLQHNLQNHSNWTNYKQEAVANILRDRFRTKELRL</sequence>
<evidence type="ECO:0000313" key="3">
    <source>
        <dbReference type="Proteomes" id="UP000694845"/>
    </source>
</evidence>
<dbReference type="InterPro" id="IPR000595">
    <property type="entry name" value="cNMP-bd_dom"/>
</dbReference>
<feature type="compositionally biased region" description="Polar residues" evidence="1">
    <location>
        <begin position="879"/>
        <end position="905"/>
    </location>
</feature>
<feature type="compositionally biased region" description="Polar residues" evidence="1">
    <location>
        <begin position="153"/>
        <end position="167"/>
    </location>
</feature>
<dbReference type="Proteomes" id="UP000694845">
    <property type="component" value="Unplaced"/>
</dbReference>
<feature type="domain" description="Cyclic nucleotide-binding" evidence="2">
    <location>
        <begin position="595"/>
        <end position="704"/>
    </location>
</feature>
<organism evidence="3 4">
    <name type="scientific">Acanthaster planci</name>
    <name type="common">Crown-of-thorns starfish</name>
    <dbReference type="NCBI Taxonomy" id="133434"/>
    <lineage>
        <taxon>Eukaryota</taxon>
        <taxon>Metazoa</taxon>
        <taxon>Echinodermata</taxon>
        <taxon>Eleutherozoa</taxon>
        <taxon>Asterozoa</taxon>
        <taxon>Asteroidea</taxon>
        <taxon>Valvatacea</taxon>
        <taxon>Valvatida</taxon>
        <taxon>Acanthasteridae</taxon>
        <taxon>Acanthaster</taxon>
    </lineage>
</organism>
<dbReference type="OrthoDB" id="166212at2759"/>
<evidence type="ECO:0000259" key="2">
    <source>
        <dbReference type="PROSITE" id="PS50042"/>
    </source>
</evidence>
<dbReference type="InterPro" id="IPR018490">
    <property type="entry name" value="cNMP-bd_dom_sf"/>
</dbReference>
<dbReference type="PROSITE" id="PS50042">
    <property type="entry name" value="CNMP_BINDING_3"/>
    <property type="match status" value="2"/>
</dbReference>
<feature type="region of interest" description="Disordered" evidence="1">
    <location>
        <begin position="870"/>
        <end position="957"/>
    </location>
</feature>
<keyword evidence="3" id="KW-1185">Reference proteome</keyword>
<dbReference type="Gene3D" id="2.60.120.10">
    <property type="entry name" value="Jelly Rolls"/>
    <property type="match status" value="2"/>
</dbReference>
<feature type="region of interest" description="Disordered" evidence="1">
    <location>
        <begin position="286"/>
        <end position="346"/>
    </location>
</feature>
<reference evidence="4" key="1">
    <citation type="submission" date="2025-08" db="UniProtKB">
        <authorList>
            <consortium name="RefSeq"/>
        </authorList>
    </citation>
    <scope>IDENTIFICATION</scope>
</reference>
<dbReference type="SUPFAM" id="SSF51206">
    <property type="entry name" value="cAMP-binding domain-like"/>
    <property type="match status" value="2"/>
</dbReference>
<feature type="domain" description="Cyclic nucleotide-binding" evidence="2">
    <location>
        <begin position="744"/>
        <end position="773"/>
    </location>
</feature>
<dbReference type="AlphaFoldDB" id="A0A8B7XFR4"/>
<dbReference type="GeneID" id="110973242"/>
<feature type="compositionally biased region" description="Basic and acidic residues" evidence="1">
    <location>
        <begin position="913"/>
        <end position="924"/>
    </location>
</feature>
<feature type="compositionally biased region" description="Basic and acidic residues" evidence="1">
    <location>
        <begin position="290"/>
        <end position="314"/>
    </location>
</feature>
<dbReference type="PANTHER" id="PTHR23011">
    <property type="entry name" value="CYCLIC NUCLEOTIDE-BINDING DOMAIN CONTAINING PROTEIN"/>
    <property type="match status" value="1"/>
</dbReference>
<name>A0A8B7XFR4_ACAPL</name>
<evidence type="ECO:0000313" key="4">
    <source>
        <dbReference type="RefSeq" id="XP_022079614.1"/>
    </source>
</evidence>
<feature type="compositionally biased region" description="Polar residues" evidence="1">
    <location>
        <begin position="15"/>
        <end position="30"/>
    </location>
</feature>
<dbReference type="RefSeq" id="XP_022079614.1">
    <property type="nucleotide sequence ID" value="XM_022223922.1"/>
</dbReference>
<dbReference type="CDD" id="cd00038">
    <property type="entry name" value="CAP_ED"/>
    <property type="match status" value="1"/>
</dbReference>
<dbReference type="InterPro" id="IPR014710">
    <property type="entry name" value="RmlC-like_jellyroll"/>
</dbReference>
<dbReference type="PANTHER" id="PTHR23011:SF28">
    <property type="entry name" value="CYCLIC NUCLEOTIDE-BINDING DOMAIN CONTAINING PROTEIN"/>
    <property type="match status" value="1"/>
</dbReference>
<dbReference type="PROSITE" id="PS00889">
    <property type="entry name" value="CNMP_BINDING_2"/>
    <property type="match status" value="1"/>
</dbReference>
<accession>A0A8B7XFR4</accession>